<keyword evidence="2" id="KW-0808">Transferase</keyword>
<feature type="domain" description="Glycosyltransferase 2-like" evidence="1">
    <location>
        <begin position="4"/>
        <end position="121"/>
    </location>
</feature>
<dbReference type="CDD" id="cd00761">
    <property type="entry name" value="Glyco_tranf_GTA_type"/>
    <property type="match status" value="1"/>
</dbReference>
<reference evidence="2 3" key="1">
    <citation type="submission" date="2019-03" db="EMBL/GenBank/DDBJ databases">
        <title>Genomic Encyclopedia of Type Strains, Phase IV (KMG-IV): sequencing the most valuable type-strain genomes for metagenomic binning, comparative biology and taxonomic classification.</title>
        <authorList>
            <person name="Goeker M."/>
        </authorList>
    </citation>
    <scope>NUCLEOTIDE SEQUENCE [LARGE SCALE GENOMIC DNA]</scope>
    <source>
        <strain evidence="2 3">DSM 100556</strain>
    </source>
</reference>
<dbReference type="EMBL" id="SLUO01000004">
    <property type="protein sequence ID" value="TCL59447.1"/>
    <property type="molecule type" value="Genomic_DNA"/>
</dbReference>
<dbReference type="AlphaFoldDB" id="A0A4V2QCA3"/>
<name>A0A4V2QCA3_9FIRM</name>
<accession>A0A4V2QCA3</accession>
<sequence>MKLSIIIPVYNMAADGKLEYCLNSLVNQTINDYEIIAVDDCSTDNSFAVLKDYEIRFPEKFKAVHSEVNKRQGGAKNIGLRLAQGEWIGFIDSDDWITPDMYERLLKRAEETGADLVGCDYSLTDVHSMEVGQVVHNNKAQQSGVLTADKRRSLILDGGSLVVKIFKRSMITEHELWFPENIFYEDNALGNSYLILARHFEYIQEPLYFYYQHETSTVHTISPKRCEDRMEAGRLMLEEARRHHYMEDFASELEYSFTLLFYVNTLFTYMAGVAHTKYRFVKKLGKEMRQTFPDFMENPYYLERTHEEEKKLVRMQQKSTLFFMLYYKLLWAYRRWRKACAVGVIGHR</sequence>
<dbReference type="OrthoDB" id="9807674at2"/>
<dbReference type="PANTHER" id="PTHR22916:SF3">
    <property type="entry name" value="UDP-GLCNAC:BETAGAL BETA-1,3-N-ACETYLGLUCOSAMINYLTRANSFERASE-LIKE PROTEIN 1"/>
    <property type="match status" value="1"/>
</dbReference>
<dbReference type="RefSeq" id="WP_031392296.1">
    <property type="nucleotide sequence ID" value="NZ_JPNB01000002.1"/>
</dbReference>
<dbReference type="SUPFAM" id="SSF53448">
    <property type="entry name" value="Nucleotide-diphospho-sugar transferases"/>
    <property type="match status" value="1"/>
</dbReference>
<keyword evidence="3" id="KW-1185">Reference proteome</keyword>
<dbReference type="InterPro" id="IPR029044">
    <property type="entry name" value="Nucleotide-diphossugar_trans"/>
</dbReference>
<organism evidence="2 3">
    <name type="scientific">Kineothrix alysoides</name>
    <dbReference type="NCBI Taxonomy" id="1469948"/>
    <lineage>
        <taxon>Bacteria</taxon>
        <taxon>Bacillati</taxon>
        <taxon>Bacillota</taxon>
        <taxon>Clostridia</taxon>
        <taxon>Lachnospirales</taxon>
        <taxon>Lachnospiraceae</taxon>
        <taxon>Kineothrix</taxon>
    </lineage>
</organism>
<dbReference type="PANTHER" id="PTHR22916">
    <property type="entry name" value="GLYCOSYLTRANSFERASE"/>
    <property type="match status" value="1"/>
</dbReference>
<proteinExistence type="predicted"/>
<gene>
    <name evidence="2" type="ORF">EDD76_104184</name>
</gene>
<dbReference type="Gene3D" id="3.90.550.10">
    <property type="entry name" value="Spore Coat Polysaccharide Biosynthesis Protein SpsA, Chain A"/>
    <property type="match status" value="1"/>
</dbReference>
<dbReference type="Proteomes" id="UP000295718">
    <property type="component" value="Unassembled WGS sequence"/>
</dbReference>
<evidence type="ECO:0000259" key="1">
    <source>
        <dbReference type="Pfam" id="PF00535"/>
    </source>
</evidence>
<dbReference type="STRING" id="1469948.GCA_000732725_03677"/>
<dbReference type="GO" id="GO:0016758">
    <property type="term" value="F:hexosyltransferase activity"/>
    <property type="evidence" value="ECO:0007669"/>
    <property type="project" value="UniProtKB-ARBA"/>
</dbReference>
<comment type="caution">
    <text evidence="2">The sequence shown here is derived from an EMBL/GenBank/DDBJ whole genome shotgun (WGS) entry which is preliminary data.</text>
</comment>
<protein>
    <submittedName>
        <fullName evidence="2">Glycosyl transferase family 2</fullName>
    </submittedName>
</protein>
<evidence type="ECO:0000313" key="3">
    <source>
        <dbReference type="Proteomes" id="UP000295718"/>
    </source>
</evidence>
<dbReference type="Pfam" id="PF00535">
    <property type="entry name" value="Glycos_transf_2"/>
    <property type="match status" value="1"/>
</dbReference>
<evidence type="ECO:0000313" key="2">
    <source>
        <dbReference type="EMBL" id="TCL59447.1"/>
    </source>
</evidence>
<dbReference type="InterPro" id="IPR001173">
    <property type="entry name" value="Glyco_trans_2-like"/>
</dbReference>